<reference evidence="4" key="1">
    <citation type="submission" date="2016-10" db="EMBL/GenBank/DDBJ databases">
        <authorList>
            <person name="Varghese N."/>
            <person name="Submissions S."/>
        </authorList>
    </citation>
    <scope>NUCLEOTIDE SEQUENCE [LARGE SCALE GENOMIC DNA]</scope>
    <source>
        <strain evidence="4">CGMCC 1.12402</strain>
    </source>
</reference>
<accession>A0A1I0NVU9</accession>
<dbReference type="InterPro" id="IPR016024">
    <property type="entry name" value="ARM-type_fold"/>
</dbReference>
<dbReference type="AlphaFoldDB" id="A0A1I0NVU9"/>
<keyword evidence="4" id="KW-1185">Reference proteome</keyword>
<dbReference type="Proteomes" id="UP000199437">
    <property type="component" value="Unassembled WGS sequence"/>
</dbReference>
<evidence type="ECO:0008006" key="5">
    <source>
        <dbReference type="Google" id="ProtNLM"/>
    </source>
</evidence>
<dbReference type="GeneID" id="99986239"/>
<gene>
    <name evidence="3" type="ORF">SAMN05216290_1514</name>
</gene>
<evidence type="ECO:0000256" key="1">
    <source>
        <dbReference type="SAM" id="Coils"/>
    </source>
</evidence>
<feature type="coiled-coil region" evidence="1">
    <location>
        <begin position="120"/>
        <end position="147"/>
    </location>
</feature>
<dbReference type="STRING" id="1267423.SAMN05216290_1514"/>
<dbReference type="SUPFAM" id="SSF48371">
    <property type="entry name" value="ARM repeat"/>
    <property type="match status" value="1"/>
</dbReference>
<evidence type="ECO:0000256" key="2">
    <source>
        <dbReference type="SAM" id="Phobius"/>
    </source>
</evidence>
<name>A0A1I0NVU9_9BACT</name>
<evidence type="ECO:0000313" key="4">
    <source>
        <dbReference type="Proteomes" id="UP000199437"/>
    </source>
</evidence>
<dbReference type="RefSeq" id="WP_090257896.1">
    <property type="nucleotide sequence ID" value="NZ_FOIR01000001.1"/>
</dbReference>
<sequence>MMEDQYMSLITDYIDGSLTAARKAEFDRYVAEGHIDMTEVQALLELDAKVQQADQPEPTPQLKETFYQALGEEVALQKQQVNQAGIKNLWAALFGSIKGRLAFGFAVLIIGVAVGRLYSGMSYERKMDNLSNQMADMKEMMMMAMLENKSVSDRLKGVQMSSQLVKSNSQVTEALFVTLNHDESTNVRLAALNMLAEYASDPNIRAGLINSISQQQSPIMQVALAELMVDLQEEKAIQEFKPVLEGDNTPEEVKTTLRENLDKIM</sequence>
<keyword evidence="2" id="KW-0472">Membrane</keyword>
<dbReference type="OrthoDB" id="978644at2"/>
<keyword evidence="1" id="KW-0175">Coiled coil</keyword>
<keyword evidence="2" id="KW-1133">Transmembrane helix</keyword>
<keyword evidence="2" id="KW-0812">Transmembrane</keyword>
<dbReference type="EMBL" id="FOIR01000001">
    <property type="protein sequence ID" value="SEW05900.1"/>
    <property type="molecule type" value="Genomic_DNA"/>
</dbReference>
<organism evidence="3 4">
    <name type="scientific">Roseivirga pacifica</name>
    <dbReference type="NCBI Taxonomy" id="1267423"/>
    <lineage>
        <taxon>Bacteria</taxon>
        <taxon>Pseudomonadati</taxon>
        <taxon>Bacteroidota</taxon>
        <taxon>Cytophagia</taxon>
        <taxon>Cytophagales</taxon>
        <taxon>Roseivirgaceae</taxon>
        <taxon>Roseivirga</taxon>
    </lineage>
</organism>
<proteinExistence type="predicted"/>
<protein>
    <recommendedName>
        <fullName evidence="5">HEAT repeat-containing protein</fullName>
    </recommendedName>
</protein>
<feature type="transmembrane region" description="Helical" evidence="2">
    <location>
        <begin position="101"/>
        <end position="118"/>
    </location>
</feature>
<evidence type="ECO:0000313" key="3">
    <source>
        <dbReference type="EMBL" id="SEW05900.1"/>
    </source>
</evidence>